<keyword evidence="4 9" id="KW-0479">Metal-binding</keyword>
<evidence type="ECO:0000256" key="2">
    <source>
        <dbReference type="ARBA" id="ARBA00009959"/>
    </source>
</evidence>
<evidence type="ECO:0000256" key="9">
    <source>
        <dbReference type="HAMAP-Rule" id="MF_01471"/>
    </source>
</evidence>
<evidence type="ECO:0000256" key="3">
    <source>
        <dbReference type="ARBA" id="ARBA00022722"/>
    </source>
</evidence>
<dbReference type="Gene3D" id="3.30.70.240">
    <property type="match status" value="1"/>
</dbReference>
<name>A0A4Y8PY61_9BACL</name>
<comment type="subunit">
    <text evidence="9">Homodimer, forms a heterotetramer with a Cas1 homodimer.</text>
</comment>
<dbReference type="AlphaFoldDB" id="A0A4Y8PY61"/>
<dbReference type="GO" id="GO:0051607">
    <property type="term" value="P:defense response to virus"/>
    <property type="evidence" value="ECO:0007669"/>
    <property type="project" value="UniProtKB-UniRule"/>
</dbReference>
<dbReference type="Proteomes" id="UP000298246">
    <property type="component" value="Unassembled WGS sequence"/>
</dbReference>
<dbReference type="GO" id="GO:0004521">
    <property type="term" value="F:RNA endonuclease activity"/>
    <property type="evidence" value="ECO:0007669"/>
    <property type="project" value="UniProtKB-UniRule"/>
</dbReference>
<evidence type="ECO:0000256" key="1">
    <source>
        <dbReference type="ARBA" id="ARBA00001946"/>
    </source>
</evidence>
<keyword evidence="8 9" id="KW-0051">Antiviral defense</keyword>
<accession>A0A4Y8PY61</accession>
<organism evidence="11 12">
    <name type="scientific">Paenibacillus athensensis</name>
    <dbReference type="NCBI Taxonomy" id="1967502"/>
    <lineage>
        <taxon>Bacteria</taxon>
        <taxon>Bacillati</taxon>
        <taxon>Bacillota</taxon>
        <taxon>Bacilli</taxon>
        <taxon>Bacillales</taxon>
        <taxon>Paenibacillaceae</taxon>
        <taxon>Paenibacillus</taxon>
    </lineage>
</organism>
<reference evidence="11 12" key="1">
    <citation type="submission" date="2017-03" db="EMBL/GenBank/DDBJ databases">
        <title>Isolation of Levoglucosan Utilizing Bacteria.</title>
        <authorList>
            <person name="Arya A.S."/>
        </authorList>
    </citation>
    <scope>NUCLEOTIDE SEQUENCE [LARGE SCALE GENOMIC DNA]</scope>
    <source>
        <strain evidence="11 12">MEC069</strain>
    </source>
</reference>
<dbReference type="OrthoDB" id="9798176at2"/>
<keyword evidence="5 9" id="KW-0255">Endonuclease</keyword>
<comment type="function">
    <text evidence="9">CRISPR (clustered regularly interspaced short palindromic repeat), is an adaptive immune system that provides protection against mobile genetic elements (viruses, transposable elements and conjugative plasmids). CRISPR clusters contain sequences complementary to antecedent mobile elements and target invading nucleic acids. CRISPR clusters are transcribed and processed into CRISPR RNA (crRNA). Functions as a ssRNA-specific endoribonuclease. Involved in the integration of spacer DNA into the CRISPR cassette.</text>
</comment>
<dbReference type="SUPFAM" id="SSF143430">
    <property type="entry name" value="TTP0101/SSO1404-like"/>
    <property type="match status" value="1"/>
</dbReference>
<keyword evidence="6 9" id="KW-0378">Hydrolase</keyword>
<dbReference type="CDD" id="cd09725">
    <property type="entry name" value="Cas2_I_II_III"/>
    <property type="match status" value="1"/>
</dbReference>
<dbReference type="InterPro" id="IPR021127">
    <property type="entry name" value="CRISPR_associated_Cas2"/>
</dbReference>
<evidence type="ECO:0000256" key="8">
    <source>
        <dbReference type="ARBA" id="ARBA00023118"/>
    </source>
</evidence>
<evidence type="ECO:0000256" key="7">
    <source>
        <dbReference type="ARBA" id="ARBA00022842"/>
    </source>
</evidence>
<dbReference type="GO" id="GO:0043571">
    <property type="term" value="P:maintenance of CRISPR repeat elements"/>
    <property type="evidence" value="ECO:0007669"/>
    <property type="project" value="UniProtKB-UniRule"/>
</dbReference>
<evidence type="ECO:0000256" key="6">
    <source>
        <dbReference type="ARBA" id="ARBA00022801"/>
    </source>
</evidence>
<dbReference type="NCBIfam" id="TIGR01573">
    <property type="entry name" value="cas2"/>
    <property type="match status" value="1"/>
</dbReference>
<dbReference type="RefSeq" id="WP_134754752.1">
    <property type="nucleotide sequence ID" value="NZ_MYFO02000002.1"/>
</dbReference>
<dbReference type="PIRSF" id="PIRSF032582">
    <property type="entry name" value="Cas2"/>
    <property type="match status" value="1"/>
</dbReference>
<keyword evidence="3 9" id="KW-0540">Nuclease</keyword>
<proteinExistence type="inferred from homology"/>
<evidence type="ECO:0000256" key="5">
    <source>
        <dbReference type="ARBA" id="ARBA00022759"/>
    </source>
</evidence>
<comment type="cofactor">
    <cofactor evidence="1 9">
        <name>Mg(2+)</name>
        <dbReference type="ChEBI" id="CHEBI:18420"/>
    </cofactor>
</comment>
<evidence type="ECO:0000256" key="4">
    <source>
        <dbReference type="ARBA" id="ARBA00022723"/>
    </source>
</evidence>
<dbReference type="GO" id="GO:0046872">
    <property type="term" value="F:metal ion binding"/>
    <property type="evidence" value="ECO:0007669"/>
    <property type="project" value="UniProtKB-UniRule"/>
</dbReference>
<dbReference type="PANTHER" id="PTHR34405">
    <property type="entry name" value="CRISPR-ASSOCIATED ENDORIBONUCLEASE CAS2"/>
    <property type="match status" value="1"/>
</dbReference>
<dbReference type="InterPro" id="IPR019199">
    <property type="entry name" value="Virulence_VapD/CRISPR_Cas2"/>
</dbReference>
<protein>
    <recommendedName>
        <fullName evidence="9">CRISPR-associated endoribonuclease Cas2</fullName>
        <ecNumber evidence="9">3.1.-.-</ecNumber>
    </recommendedName>
</protein>
<dbReference type="EC" id="3.1.-.-" evidence="9"/>
<comment type="caution">
    <text evidence="11">The sequence shown here is derived from an EMBL/GenBank/DDBJ whole genome shotgun (WGS) entry which is preliminary data.</text>
</comment>
<dbReference type="HAMAP" id="MF_01471">
    <property type="entry name" value="Cas2"/>
    <property type="match status" value="1"/>
</dbReference>
<keyword evidence="7 9" id="KW-0460">Magnesium</keyword>
<dbReference type="PANTHER" id="PTHR34405:SF3">
    <property type="entry name" value="CRISPR-ASSOCIATED ENDORIBONUCLEASE CAS2 3"/>
    <property type="match status" value="1"/>
</dbReference>
<sequence>MMVLITYDVETLSAQGKRRLRQVAKTCLNYGQRVQNSVFECLVDPLQFKQMRTQLEQIIDPEKDSLRYYMLGSNWKKRVEHIGVKEAYDPEGLLWVE</sequence>
<evidence type="ECO:0000313" key="11">
    <source>
        <dbReference type="EMBL" id="TFE85789.1"/>
    </source>
</evidence>
<dbReference type="Pfam" id="PF09827">
    <property type="entry name" value="CRISPR_Cas2"/>
    <property type="match status" value="1"/>
</dbReference>
<evidence type="ECO:0000256" key="10">
    <source>
        <dbReference type="PIRNR" id="PIRNR032582"/>
    </source>
</evidence>
<feature type="binding site" evidence="9">
    <location>
        <position position="8"/>
    </location>
    <ligand>
        <name>Mg(2+)</name>
        <dbReference type="ChEBI" id="CHEBI:18420"/>
        <note>catalytic</note>
    </ligand>
</feature>
<dbReference type="GO" id="GO:0016787">
    <property type="term" value="F:hydrolase activity"/>
    <property type="evidence" value="ECO:0007669"/>
    <property type="project" value="UniProtKB-KW"/>
</dbReference>
<evidence type="ECO:0000313" key="12">
    <source>
        <dbReference type="Proteomes" id="UP000298246"/>
    </source>
</evidence>
<gene>
    <name evidence="9" type="primary">cas2</name>
    <name evidence="11" type="ORF">B5M42_16485</name>
</gene>
<comment type="similarity">
    <text evidence="2 9 10">Belongs to the CRISPR-associated endoribonuclease Cas2 protein family.</text>
</comment>
<dbReference type="EMBL" id="MYFO01000023">
    <property type="protein sequence ID" value="TFE85789.1"/>
    <property type="molecule type" value="Genomic_DNA"/>
</dbReference>
<keyword evidence="12" id="KW-1185">Reference proteome</keyword>